<organism evidence="2 3">
    <name type="scientific">Pristionchus fissidentatus</name>
    <dbReference type="NCBI Taxonomy" id="1538716"/>
    <lineage>
        <taxon>Eukaryota</taxon>
        <taxon>Metazoa</taxon>
        <taxon>Ecdysozoa</taxon>
        <taxon>Nematoda</taxon>
        <taxon>Chromadorea</taxon>
        <taxon>Rhabditida</taxon>
        <taxon>Rhabditina</taxon>
        <taxon>Diplogasteromorpha</taxon>
        <taxon>Diplogasteroidea</taxon>
        <taxon>Neodiplogasteridae</taxon>
        <taxon>Pristionchus</taxon>
    </lineage>
</organism>
<feature type="transmembrane region" description="Helical" evidence="1">
    <location>
        <begin position="59"/>
        <end position="77"/>
    </location>
</feature>
<feature type="transmembrane region" description="Helical" evidence="1">
    <location>
        <begin position="162"/>
        <end position="180"/>
    </location>
</feature>
<feature type="non-terminal residue" evidence="2">
    <location>
        <position position="1"/>
    </location>
</feature>
<evidence type="ECO:0000313" key="3">
    <source>
        <dbReference type="Proteomes" id="UP001432322"/>
    </source>
</evidence>
<proteinExistence type="predicted"/>
<protein>
    <submittedName>
        <fullName evidence="2">Uncharacterized protein</fullName>
    </submittedName>
</protein>
<keyword evidence="1" id="KW-1133">Transmembrane helix</keyword>
<keyword evidence="3" id="KW-1185">Reference proteome</keyword>
<dbReference type="Proteomes" id="UP001432322">
    <property type="component" value="Unassembled WGS sequence"/>
</dbReference>
<reference evidence="2" key="1">
    <citation type="submission" date="2023-10" db="EMBL/GenBank/DDBJ databases">
        <title>Genome assembly of Pristionchus species.</title>
        <authorList>
            <person name="Yoshida K."/>
            <person name="Sommer R.J."/>
        </authorList>
    </citation>
    <scope>NUCLEOTIDE SEQUENCE</scope>
    <source>
        <strain evidence="2">RS5133</strain>
    </source>
</reference>
<name>A0AAV5WGB9_9BILA</name>
<evidence type="ECO:0000256" key="1">
    <source>
        <dbReference type="SAM" id="Phobius"/>
    </source>
</evidence>
<comment type="caution">
    <text evidence="2">The sequence shown here is derived from an EMBL/GenBank/DDBJ whole genome shotgun (WGS) entry which is preliminary data.</text>
</comment>
<keyword evidence="1" id="KW-0812">Transmembrane</keyword>
<feature type="transmembrane region" description="Helical" evidence="1">
    <location>
        <begin position="89"/>
        <end position="108"/>
    </location>
</feature>
<feature type="non-terminal residue" evidence="2">
    <location>
        <position position="190"/>
    </location>
</feature>
<evidence type="ECO:0000313" key="2">
    <source>
        <dbReference type="EMBL" id="GMT29708.1"/>
    </source>
</evidence>
<dbReference type="EMBL" id="BTSY01000005">
    <property type="protein sequence ID" value="GMT29708.1"/>
    <property type="molecule type" value="Genomic_DNA"/>
</dbReference>
<dbReference type="AlphaFoldDB" id="A0AAV5WGB9"/>
<feature type="transmembrane region" description="Helical" evidence="1">
    <location>
        <begin position="128"/>
        <end position="150"/>
    </location>
</feature>
<keyword evidence="1" id="KW-0472">Membrane</keyword>
<accession>A0AAV5WGB9</accession>
<sequence>IVLLAFVVGAAFSYHAFVDFVVDIRFHEFLVFVLWTILPPSKCLLAASDKTERSHFVHLILFNIIVFVGGCFIIDMNDISKNSLRTHTNIIRTCSYIVFLPIFFELSVPQYMDQDKPFHLRLSKSYSFHHLFAMTAFLTMVLAGTIFVFAHYGDVSLITTRYYLDIAAATVICHFIYFVISEKKRPLKIP</sequence>
<gene>
    <name evidence="2" type="ORF">PFISCL1PPCAC_21005</name>
</gene>